<feature type="compositionally biased region" description="Low complexity" evidence="1">
    <location>
        <begin position="531"/>
        <end position="550"/>
    </location>
</feature>
<protein>
    <recommendedName>
        <fullName evidence="2">Integrase catalytic domain-containing protein</fullName>
    </recommendedName>
</protein>
<dbReference type="InterPro" id="IPR009003">
    <property type="entry name" value="Peptidase_S1_PA"/>
</dbReference>
<organism evidence="3 4">
    <name type="scientific">Knipowitschia caucasica</name>
    <name type="common">Caucasian dwarf goby</name>
    <name type="synonym">Pomatoschistus caucasicus</name>
    <dbReference type="NCBI Taxonomy" id="637954"/>
    <lineage>
        <taxon>Eukaryota</taxon>
        <taxon>Metazoa</taxon>
        <taxon>Chordata</taxon>
        <taxon>Craniata</taxon>
        <taxon>Vertebrata</taxon>
        <taxon>Euteleostomi</taxon>
        <taxon>Actinopterygii</taxon>
        <taxon>Neopterygii</taxon>
        <taxon>Teleostei</taxon>
        <taxon>Neoteleostei</taxon>
        <taxon>Acanthomorphata</taxon>
        <taxon>Gobiaria</taxon>
        <taxon>Gobiiformes</taxon>
        <taxon>Gobioidei</taxon>
        <taxon>Gobiidae</taxon>
        <taxon>Gobiinae</taxon>
        <taxon>Knipowitschia</taxon>
    </lineage>
</organism>
<proteinExistence type="predicted"/>
<dbReference type="EMBL" id="OZ035840">
    <property type="protein sequence ID" value="CAL1587622.1"/>
    <property type="molecule type" value="Genomic_DNA"/>
</dbReference>
<feature type="region of interest" description="Disordered" evidence="1">
    <location>
        <begin position="530"/>
        <end position="550"/>
    </location>
</feature>
<dbReference type="PANTHER" id="PTHR37984:SF5">
    <property type="entry name" value="PROTEIN NYNRIN-LIKE"/>
    <property type="match status" value="1"/>
</dbReference>
<dbReference type="GO" id="GO:0015074">
    <property type="term" value="P:DNA integration"/>
    <property type="evidence" value="ECO:0007669"/>
    <property type="project" value="InterPro"/>
</dbReference>
<dbReference type="InterPro" id="IPR001584">
    <property type="entry name" value="Integrase_cat-core"/>
</dbReference>
<keyword evidence="4" id="KW-1185">Reference proteome</keyword>
<dbReference type="Proteomes" id="UP001497482">
    <property type="component" value="Chromosome 18"/>
</dbReference>
<gene>
    <name evidence="3" type="ORF">KC01_LOCUS17568</name>
</gene>
<dbReference type="AlphaFoldDB" id="A0AAV2KJH8"/>
<dbReference type="SUPFAM" id="SSF53098">
    <property type="entry name" value="Ribonuclease H-like"/>
    <property type="match status" value="1"/>
</dbReference>
<accession>A0AAV2KJH8</accession>
<feature type="domain" description="Integrase catalytic" evidence="2">
    <location>
        <begin position="348"/>
        <end position="520"/>
    </location>
</feature>
<evidence type="ECO:0000313" key="3">
    <source>
        <dbReference type="EMBL" id="CAL1587622.1"/>
    </source>
</evidence>
<dbReference type="GO" id="GO:0003676">
    <property type="term" value="F:nucleic acid binding"/>
    <property type="evidence" value="ECO:0007669"/>
    <property type="project" value="InterPro"/>
</dbReference>
<dbReference type="PANTHER" id="PTHR37984">
    <property type="entry name" value="PROTEIN CBG26694"/>
    <property type="match status" value="1"/>
</dbReference>
<dbReference type="PROSITE" id="PS50994">
    <property type="entry name" value="INTEGRASE"/>
    <property type="match status" value="1"/>
</dbReference>
<dbReference type="Gene3D" id="3.30.420.10">
    <property type="entry name" value="Ribonuclease H-like superfamily/Ribonuclease H"/>
    <property type="match status" value="1"/>
</dbReference>
<evidence type="ECO:0000259" key="2">
    <source>
        <dbReference type="PROSITE" id="PS50994"/>
    </source>
</evidence>
<name>A0AAV2KJH8_KNICA</name>
<dbReference type="InterPro" id="IPR050951">
    <property type="entry name" value="Retrovirus_Pol_polyprotein"/>
</dbReference>
<dbReference type="InterPro" id="IPR012337">
    <property type="entry name" value="RNaseH-like_sf"/>
</dbReference>
<dbReference type="InterPro" id="IPR036397">
    <property type="entry name" value="RNaseH_sf"/>
</dbReference>
<sequence length="566" mass="63082">MVSNYRVPPKFDEARPYECWKNEVSIWRLVTELDKTKQALAVALGLEGRARETALEISEVDLNKDDGMETLLAKLDAVFLREEKDRAYEAYSHFDSITKGSALSMADYIIDFEQRYNRMKKYNMTLPDAVLAFKLLDTACLEEKSRQLALTACTELTFASMKSALKRIFGGKTACGTNAIEEIQDGAFFTEQRPNVKFKRSNGSSQSGYQRQQQGTNPLDKYADIPLLLSKTSLKRAGTILDMENDRVVMFKQTVPLELTSSGHYCVDIRDEHAEVSCNESEVLVVTGEMSTKEKRKVLLKLHKQFGHASAERLQKLIQSSGNTDQDCPIILQEIIRDCEICQRYSRSKPKPAVGLPLASQYNETVAMDLHELEPGVWYLHIIDHFTRFSAGNIVRTKKLSEIVNSFIHSWISVHGAPKQIYTDNGGEFNNAEIRDMAENFNIETKTTAGYSPWSNGLLERHNMTLTEILLKGDHGGPLMCKVEGSWFQAVVLSNSSSRNRAQVQTFTKLSSYNSFLTSAVGPFLSPPSPATAATAATTTTAAPTTSTGASSGSLLLTLLLLLFWG</sequence>
<evidence type="ECO:0000256" key="1">
    <source>
        <dbReference type="SAM" id="MobiDB-lite"/>
    </source>
</evidence>
<reference evidence="3 4" key="1">
    <citation type="submission" date="2024-04" db="EMBL/GenBank/DDBJ databases">
        <authorList>
            <person name="Waldvogel A.-M."/>
            <person name="Schoenle A."/>
        </authorList>
    </citation>
    <scope>NUCLEOTIDE SEQUENCE [LARGE SCALE GENOMIC DNA]</scope>
</reference>
<evidence type="ECO:0000313" key="4">
    <source>
        <dbReference type="Proteomes" id="UP001497482"/>
    </source>
</evidence>
<dbReference type="SUPFAM" id="SSF50494">
    <property type="entry name" value="Trypsin-like serine proteases"/>
    <property type="match status" value="1"/>
</dbReference>